<protein>
    <submittedName>
        <fullName evidence="7">Uncharacterized protein</fullName>
    </submittedName>
</protein>
<feature type="transmembrane region" description="Helical" evidence="6">
    <location>
        <begin position="195"/>
        <end position="213"/>
    </location>
</feature>
<dbReference type="PANTHER" id="PTHR30250">
    <property type="entry name" value="PST FAMILY PREDICTED COLANIC ACID TRANSPORTER"/>
    <property type="match status" value="1"/>
</dbReference>
<dbReference type="PANTHER" id="PTHR30250:SF11">
    <property type="entry name" value="O-ANTIGEN TRANSPORTER-RELATED"/>
    <property type="match status" value="1"/>
</dbReference>
<feature type="transmembrane region" description="Helical" evidence="6">
    <location>
        <begin position="401"/>
        <end position="423"/>
    </location>
</feature>
<evidence type="ECO:0000256" key="4">
    <source>
        <dbReference type="ARBA" id="ARBA00022989"/>
    </source>
</evidence>
<dbReference type="EMBL" id="BDOQ01000019">
    <property type="protein sequence ID" value="GBG15674.1"/>
    <property type="molecule type" value="Genomic_DNA"/>
</dbReference>
<feature type="transmembrane region" description="Helical" evidence="6">
    <location>
        <begin position="25"/>
        <end position="49"/>
    </location>
</feature>
<evidence type="ECO:0000313" key="7">
    <source>
        <dbReference type="EMBL" id="GBG15674.1"/>
    </source>
</evidence>
<dbReference type="GO" id="GO:0005886">
    <property type="term" value="C:plasma membrane"/>
    <property type="evidence" value="ECO:0007669"/>
    <property type="project" value="UniProtKB-SubCell"/>
</dbReference>
<dbReference type="RefSeq" id="WP_109016816.1">
    <property type="nucleotide sequence ID" value="NZ_BDOQ01000019.1"/>
</dbReference>
<keyword evidence="5 6" id="KW-0472">Membrane</keyword>
<gene>
    <name evidence="7" type="ORF">NMK_3285</name>
</gene>
<keyword evidence="3 6" id="KW-0812">Transmembrane</keyword>
<evidence type="ECO:0000313" key="8">
    <source>
        <dbReference type="Proteomes" id="UP000245081"/>
    </source>
</evidence>
<dbReference type="Proteomes" id="UP000245081">
    <property type="component" value="Unassembled WGS sequence"/>
</dbReference>
<feature type="transmembrane region" description="Helical" evidence="6">
    <location>
        <begin position="376"/>
        <end position="395"/>
    </location>
</feature>
<evidence type="ECO:0000256" key="1">
    <source>
        <dbReference type="ARBA" id="ARBA00004651"/>
    </source>
</evidence>
<comment type="caution">
    <text evidence="7">The sequence shown here is derived from an EMBL/GenBank/DDBJ whole genome shotgun (WGS) entry which is preliminary data.</text>
</comment>
<proteinExistence type="predicted"/>
<name>A0A2R5FIC1_9PROT</name>
<feature type="transmembrane region" description="Helical" evidence="6">
    <location>
        <begin position="163"/>
        <end position="183"/>
    </location>
</feature>
<feature type="transmembrane region" description="Helical" evidence="6">
    <location>
        <begin position="95"/>
        <end position="121"/>
    </location>
</feature>
<dbReference type="OrthoDB" id="8807718at2"/>
<accession>A0A2R5FIC1</accession>
<dbReference type="AlphaFoldDB" id="A0A2R5FIC1"/>
<dbReference type="InterPro" id="IPR050833">
    <property type="entry name" value="Poly_Biosynth_Transport"/>
</dbReference>
<comment type="subcellular location">
    <subcellularLocation>
        <location evidence="1">Cell membrane</location>
        <topology evidence="1">Multi-pass membrane protein</topology>
    </subcellularLocation>
</comment>
<dbReference type="CDD" id="cd13128">
    <property type="entry name" value="MATE_Wzx_like"/>
    <property type="match status" value="1"/>
</dbReference>
<reference evidence="7 8" key="1">
    <citation type="journal article" date="2018" name="Environ. Microbiol.">
        <title>Isolation and genomic characterization of Novimethylophilus kurashikiensis gen. nov. sp. nov., a new lanthanide-dependent methylotrophic species of Methylophilaceae.</title>
        <authorList>
            <person name="Lv H."/>
            <person name="Sahin N."/>
            <person name="Tani A."/>
        </authorList>
    </citation>
    <scope>NUCLEOTIDE SEQUENCE [LARGE SCALE GENOMIC DNA]</scope>
    <source>
        <strain evidence="7 8">La2-4</strain>
    </source>
</reference>
<keyword evidence="2" id="KW-1003">Cell membrane</keyword>
<feature type="transmembrane region" description="Helical" evidence="6">
    <location>
        <begin position="343"/>
        <end position="364"/>
    </location>
</feature>
<dbReference type="Pfam" id="PF01943">
    <property type="entry name" value="Polysacc_synt"/>
    <property type="match status" value="1"/>
</dbReference>
<keyword evidence="4 6" id="KW-1133">Transmembrane helix</keyword>
<organism evidence="7 8">
    <name type="scientific">Novimethylophilus kurashikiensis</name>
    <dbReference type="NCBI Taxonomy" id="1825523"/>
    <lineage>
        <taxon>Bacteria</taxon>
        <taxon>Pseudomonadati</taxon>
        <taxon>Pseudomonadota</taxon>
        <taxon>Betaproteobacteria</taxon>
        <taxon>Nitrosomonadales</taxon>
        <taxon>Methylophilaceae</taxon>
        <taxon>Novimethylophilus</taxon>
    </lineage>
</organism>
<evidence type="ECO:0000256" key="6">
    <source>
        <dbReference type="SAM" id="Phobius"/>
    </source>
</evidence>
<feature type="transmembrane region" description="Helical" evidence="6">
    <location>
        <begin position="127"/>
        <end position="151"/>
    </location>
</feature>
<sequence>MKLPFALRTIALLRKWQLGKISRDTFIMTIGLGLRTFGQAAVFLIIARVLRISDYGAYSAVLALAGAFASFSGFGTQTLLVRDISRNPEYFSIAWGRILGTILFTTPFFLVAYLATAWLILPSNIPFIIAISIGLAELFFNPIGLAAQSAFQGHEHIRGMAQLMLIPVLSRLFGALILFPLSAMVSPTSLLKSWAILYALAGLASAIYSLNIVNRGLGRPSLPTMDIFYKGLREGMPFAFSSAAMKLYTDIDKAMLAKFSTLDAVGAYSAAYRVVDFATVPIMSLLTVTTPQFFRAGEANVQNSFQYARKILPIPLVYALIVGIVFYLAAGLLPLVLGNSFAAAVPSLQWLAWLPLISLPRQFFQTSLISSNYQNFTMIILGSGAALNIALNIWLIPMWSWQGAVVATYFAEIFMASTMLLVARKLY</sequence>
<evidence type="ECO:0000256" key="2">
    <source>
        <dbReference type="ARBA" id="ARBA00022475"/>
    </source>
</evidence>
<evidence type="ECO:0000256" key="3">
    <source>
        <dbReference type="ARBA" id="ARBA00022692"/>
    </source>
</evidence>
<keyword evidence="8" id="KW-1185">Reference proteome</keyword>
<feature type="transmembrane region" description="Helical" evidence="6">
    <location>
        <begin position="55"/>
        <end position="74"/>
    </location>
</feature>
<feature type="transmembrane region" description="Helical" evidence="6">
    <location>
        <begin position="316"/>
        <end position="337"/>
    </location>
</feature>
<dbReference type="InterPro" id="IPR002797">
    <property type="entry name" value="Polysacc_synth"/>
</dbReference>
<evidence type="ECO:0000256" key="5">
    <source>
        <dbReference type="ARBA" id="ARBA00023136"/>
    </source>
</evidence>